<accession>A0A6S7HDD9</accession>
<gene>
    <name evidence="1" type="ORF">PACLA_8A039722</name>
</gene>
<protein>
    <submittedName>
        <fullName evidence="1">Uncharacterized protein</fullName>
    </submittedName>
</protein>
<dbReference type="EMBL" id="CACRXK020004325">
    <property type="protein sequence ID" value="CAB4002336.1"/>
    <property type="molecule type" value="Genomic_DNA"/>
</dbReference>
<organism evidence="1 2">
    <name type="scientific">Paramuricea clavata</name>
    <name type="common">Red gorgonian</name>
    <name type="synonym">Violescent sea-whip</name>
    <dbReference type="NCBI Taxonomy" id="317549"/>
    <lineage>
        <taxon>Eukaryota</taxon>
        <taxon>Metazoa</taxon>
        <taxon>Cnidaria</taxon>
        <taxon>Anthozoa</taxon>
        <taxon>Octocorallia</taxon>
        <taxon>Malacalcyonacea</taxon>
        <taxon>Plexauridae</taxon>
        <taxon>Paramuricea</taxon>
    </lineage>
</organism>
<proteinExistence type="predicted"/>
<dbReference type="AlphaFoldDB" id="A0A6S7HDD9"/>
<evidence type="ECO:0000313" key="1">
    <source>
        <dbReference type="EMBL" id="CAB4002336.1"/>
    </source>
</evidence>
<evidence type="ECO:0000313" key="2">
    <source>
        <dbReference type="Proteomes" id="UP001152795"/>
    </source>
</evidence>
<sequence>MGRVGSLGPDEKITRRTGDEICQTKLAIQNAYPEEMRLFWNISQHENKNVKPEIPPVTFNCELPHGIDVKSIRPPREPKLCKDNPAWDFGEYWKGSRKKKQRTK</sequence>
<keyword evidence="2" id="KW-1185">Reference proteome</keyword>
<comment type="caution">
    <text evidence="1">The sequence shown here is derived from an EMBL/GenBank/DDBJ whole genome shotgun (WGS) entry which is preliminary data.</text>
</comment>
<dbReference type="Proteomes" id="UP001152795">
    <property type="component" value="Unassembled WGS sequence"/>
</dbReference>
<reference evidence="1" key="1">
    <citation type="submission" date="2020-04" db="EMBL/GenBank/DDBJ databases">
        <authorList>
            <person name="Alioto T."/>
            <person name="Alioto T."/>
            <person name="Gomez Garrido J."/>
        </authorList>
    </citation>
    <scope>NUCLEOTIDE SEQUENCE</scope>
    <source>
        <strain evidence="1">A484AB</strain>
    </source>
</reference>
<name>A0A6S7HDD9_PARCT</name>